<evidence type="ECO:0000313" key="2">
    <source>
        <dbReference type="Proteomes" id="UP001526426"/>
    </source>
</evidence>
<gene>
    <name evidence="1" type="ORF">K4A83_20370</name>
</gene>
<dbReference type="Proteomes" id="UP001526426">
    <property type="component" value="Unassembled WGS sequence"/>
</dbReference>
<name>A0ABT3LAT2_9CYAN</name>
<proteinExistence type="predicted"/>
<sequence length="114" mass="12858">MSPEEITLIEDFLTFLEAAHTKPADDPFWSQLDSFQAALVDVEDRPLKLAWHIQAWCDQFQITINPAAMRELRVNMIKKGKTIPKPAEGEEASKVYNKALISQSVQKAKDSKSA</sequence>
<organism evidence="1 2">
    <name type="scientific">Spirulina subsalsa FACHB-351</name>
    <dbReference type="NCBI Taxonomy" id="234711"/>
    <lineage>
        <taxon>Bacteria</taxon>
        <taxon>Bacillati</taxon>
        <taxon>Cyanobacteriota</taxon>
        <taxon>Cyanophyceae</taxon>
        <taxon>Spirulinales</taxon>
        <taxon>Spirulinaceae</taxon>
        <taxon>Spirulina</taxon>
    </lineage>
</organism>
<keyword evidence="2" id="KW-1185">Reference proteome</keyword>
<reference evidence="1 2" key="1">
    <citation type="submission" date="2021-08" db="EMBL/GenBank/DDBJ databases">
        <title>Draft genome sequence of Spirulina subsalsa with high tolerance to salinity and hype-accumulation of phycocyanin.</title>
        <authorList>
            <person name="Pei H."/>
            <person name="Jiang L."/>
        </authorList>
    </citation>
    <scope>NUCLEOTIDE SEQUENCE [LARGE SCALE GENOMIC DNA]</scope>
    <source>
        <strain evidence="1 2">FACHB-351</strain>
    </source>
</reference>
<dbReference type="EMBL" id="JAIHOM010000153">
    <property type="protein sequence ID" value="MCW6038608.1"/>
    <property type="molecule type" value="Genomic_DNA"/>
</dbReference>
<comment type="caution">
    <text evidence="1">The sequence shown here is derived from an EMBL/GenBank/DDBJ whole genome shotgun (WGS) entry which is preliminary data.</text>
</comment>
<protein>
    <recommendedName>
        <fullName evidence="3">Replicative helicase inhibitor G39P N-terminal domain-containing protein</fullName>
    </recommendedName>
</protein>
<evidence type="ECO:0008006" key="3">
    <source>
        <dbReference type="Google" id="ProtNLM"/>
    </source>
</evidence>
<dbReference type="RefSeq" id="WP_265266527.1">
    <property type="nucleotide sequence ID" value="NZ_JAIHOM010000153.1"/>
</dbReference>
<accession>A0ABT3LAT2</accession>
<evidence type="ECO:0000313" key="1">
    <source>
        <dbReference type="EMBL" id="MCW6038608.1"/>
    </source>
</evidence>